<dbReference type="AlphaFoldDB" id="A0A4R6V4B6"/>
<organism evidence="6 7">
    <name type="scientific">Actinorugispora endophytica</name>
    <dbReference type="NCBI Taxonomy" id="1605990"/>
    <lineage>
        <taxon>Bacteria</taxon>
        <taxon>Bacillati</taxon>
        <taxon>Actinomycetota</taxon>
        <taxon>Actinomycetes</taxon>
        <taxon>Streptosporangiales</taxon>
        <taxon>Nocardiopsidaceae</taxon>
        <taxon>Actinorugispora</taxon>
    </lineage>
</organism>
<dbReference type="GO" id="GO:0003700">
    <property type="term" value="F:DNA-binding transcription factor activity"/>
    <property type="evidence" value="ECO:0007669"/>
    <property type="project" value="InterPro"/>
</dbReference>
<dbReference type="Gene3D" id="1.10.10.10">
    <property type="entry name" value="Winged helix-like DNA-binding domain superfamily/Winged helix DNA-binding domain"/>
    <property type="match status" value="1"/>
</dbReference>
<dbReference type="PRINTS" id="PR00035">
    <property type="entry name" value="HTHGNTR"/>
</dbReference>
<comment type="caution">
    <text evidence="6">The sequence shown here is derived from an EMBL/GenBank/DDBJ whole genome shotgun (WGS) entry which is preliminary data.</text>
</comment>
<dbReference type="PANTHER" id="PTHR43537">
    <property type="entry name" value="TRANSCRIPTIONAL REGULATOR, GNTR FAMILY"/>
    <property type="match status" value="1"/>
</dbReference>
<feature type="domain" description="HTH gntR-type" evidence="5">
    <location>
        <begin position="1"/>
        <end position="66"/>
    </location>
</feature>
<dbReference type="PROSITE" id="PS50949">
    <property type="entry name" value="HTH_GNTR"/>
    <property type="match status" value="1"/>
</dbReference>
<dbReference type="Pfam" id="PF07729">
    <property type="entry name" value="FCD"/>
    <property type="match status" value="1"/>
</dbReference>
<dbReference type="InterPro" id="IPR036390">
    <property type="entry name" value="WH_DNA-bd_sf"/>
</dbReference>
<keyword evidence="1" id="KW-0805">Transcription regulation</keyword>
<evidence type="ECO:0000256" key="1">
    <source>
        <dbReference type="ARBA" id="ARBA00023015"/>
    </source>
</evidence>
<dbReference type="SMART" id="SM00345">
    <property type="entry name" value="HTH_GNTR"/>
    <property type="match status" value="1"/>
</dbReference>
<evidence type="ECO:0000256" key="2">
    <source>
        <dbReference type="ARBA" id="ARBA00023125"/>
    </source>
</evidence>
<keyword evidence="2 6" id="KW-0238">DNA-binding</keyword>
<dbReference type="Pfam" id="PF00392">
    <property type="entry name" value="GntR"/>
    <property type="match status" value="1"/>
</dbReference>
<dbReference type="SMART" id="SM00895">
    <property type="entry name" value="FCD"/>
    <property type="match status" value="1"/>
</dbReference>
<protein>
    <submittedName>
        <fullName evidence="6">DNA-binding FadR family transcriptional regulator</fullName>
    </submittedName>
</protein>
<gene>
    <name evidence="6" type="ORF">EV190_105178</name>
</gene>
<keyword evidence="7" id="KW-1185">Reference proteome</keyword>
<dbReference type="InterPro" id="IPR000524">
    <property type="entry name" value="Tscrpt_reg_HTH_GntR"/>
</dbReference>
<dbReference type="EMBL" id="SNYN01000005">
    <property type="protein sequence ID" value="TDQ53059.1"/>
    <property type="molecule type" value="Genomic_DNA"/>
</dbReference>
<dbReference type="CDD" id="cd07377">
    <property type="entry name" value="WHTH_GntR"/>
    <property type="match status" value="1"/>
</dbReference>
<evidence type="ECO:0000256" key="3">
    <source>
        <dbReference type="ARBA" id="ARBA00023163"/>
    </source>
</evidence>
<dbReference type="PANTHER" id="PTHR43537:SF44">
    <property type="entry name" value="GNTR FAMILY REGULATORY PROTEIN"/>
    <property type="match status" value="1"/>
</dbReference>
<dbReference type="Proteomes" id="UP000295281">
    <property type="component" value="Unassembled WGS sequence"/>
</dbReference>
<feature type="region of interest" description="Disordered" evidence="4">
    <location>
        <begin position="215"/>
        <end position="242"/>
    </location>
</feature>
<dbReference type="InterPro" id="IPR036388">
    <property type="entry name" value="WH-like_DNA-bd_sf"/>
</dbReference>
<evidence type="ECO:0000256" key="4">
    <source>
        <dbReference type="SAM" id="MobiDB-lite"/>
    </source>
</evidence>
<accession>A0A4R6V4B6</accession>
<keyword evidence="3" id="KW-0804">Transcription</keyword>
<evidence type="ECO:0000313" key="6">
    <source>
        <dbReference type="EMBL" id="TDQ53059.1"/>
    </source>
</evidence>
<evidence type="ECO:0000259" key="5">
    <source>
        <dbReference type="PROSITE" id="PS50949"/>
    </source>
</evidence>
<dbReference type="GO" id="GO:0003677">
    <property type="term" value="F:DNA binding"/>
    <property type="evidence" value="ECO:0007669"/>
    <property type="project" value="UniProtKB-KW"/>
</dbReference>
<dbReference type="InterPro" id="IPR008920">
    <property type="entry name" value="TF_FadR/GntR_C"/>
</dbReference>
<name>A0A4R6V4B6_9ACTN</name>
<reference evidence="6 7" key="1">
    <citation type="submission" date="2019-03" db="EMBL/GenBank/DDBJ databases">
        <title>Genomic Encyclopedia of Type Strains, Phase IV (KMG-IV): sequencing the most valuable type-strain genomes for metagenomic binning, comparative biology and taxonomic classification.</title>
        <authorList>
            <person name="Goeker M."/>
        </authorList>
    </citation>
    <scope>NUCLEOTIDE SEQUENCE [LARGE SCALE GENOMIC DNA]</scope>
    <source>
        <strain evidence="6 7">DSM 46770</strain>
    </source>
</reference>
<dbReference type="InterPro" id="IPR011711">
    <property type="entry name" value="GntR_C"/>
</dbReference>
<dbReference type="SUPFAM" id="SSF48008">
    <property type="entry name" value="GntR ligand-binding domain-like"/>
    <property type="match status" value="1"/>
</dbReference>
<sequence>MEAVLANLRAAIENGEFAVGAKLPAETALARRYTVSRSVIREALRALQAIGMTVSRTGKGTFVQADRAVENPTFGSYSARDLLEVRLHVEIPVSGYAADRRTEDDLDALGDLLDRMASEADDTDWAALDTLFHITVAQASGNPVFRRVIEEIRDALARQSTFVNQIHGRREQSDTEHRRIVDAIAGRDPDRARKAMRAHLEKVDTSLNAIVLRVPPQPARASEGADTGPDQRPSAGPKTFPL</sequence>
<evidence type="ECO:0000313" key="7">
    <source>
        <dbReference type="Proteomes" id="UP000295281"/>
    </source>
</evidence>
<dbReference type="Gene3D" id="1.20.120.530">
    <property type="entry name" value="GntR ligand-binding domain-like"/>
    <property type="match status" value="1"/>
</dbReference>
<proteinExistence type="predicted"/>
<dbReference type="SUPFAM" id="SSF46785">
    <property type="entry name" value="Winged helix' DNA-binding domain"/>
    <property type="match status" value="1"/>
</dbReference>
<dbReference type="RefSeq" id="WP_208113128.1">
    <property type="nucleotide sequence ID" value="NZ_SNYN01000005.1"/>
</dbReference>